<accession>X1P026</accession>
<reference evidence="2" key="1">
    <citation type="journal article" date="2014" name="Front. Microbiol.">
        <title>High frequency of phylogenetically diverse reductive dehalogenase-homologous genes in deep subseafloor sedimentary metagenomes.</title>
        <authorList>
            <person name="Kawai M."/>
            <person name="Futagami T."/>
            <person name="Toyoda A."/>
            <person name="Takaki Y."/>
            <person name="Nishi S."/>
            <person name="Hori S."/>
            <person name="Arai W."/>
            <person name="Tsubouchi T."/>
            <person name="Morono Y."/>
            <person name="Uchiyama I."/>
            <person name="Ito T."/>
            <person name="Fujiyama A."/>
            <person name="Inagaki F."/>
            <person name="Takami H."/>
        </authorList>
    </citation>
    <scope>NUCLEOTIDE SEQUENCE</scope>
    <source>
        <strain evidence="2">Expedition CK06-06</strain>
    </source>
</reference>
<organism evidence="2">
    <name type="scientific">marine sediment metagenome</name>
    <dbReference type="NCBI Taxonomy" id="412755"/>
    <lineage>
        <taxon>unclassified sequences</taxon>
        <taxon>metagenomes</taxon>
        <taxon>ecological metagenomes</taxon>
    </lineage>
</organism>
<evidence type="ECO:0008006" key="3">
    <source>
        <dbReference type="Google" id="ProtNLM"/>
    </source>
</evidence>
<name>X1P026_9ZZZZ</name>
<dbReference type="Pfam" id="PF02604">
    <property type="entry name" value="PhdYeFM_antitox"/>
    <property type="match status" value="1"/>
</dbReference>
<gene>
    <name evidence="2" type="ORF">S06H3_57767</name>
</gene>
<dbReference type="EMBL" id="BARV01037323">
    <property type="protein sequence ID" value="GAI49647.1"/>
    <property type="molecule type" value="Genomic_DNA"/>
</dbReference>
<dbReference type="Gene3D" id="3.40.1620.10">
    <property type="entry name" value="YefM-like domain"/>
    <property type="match status" value="1"/>
</dbReference>
<dbReference type="NCBIfam" id="TIGR01552">
    <property type="entry name" value="phd_fam"/>
    <property type="match status" value="1"/>
</dbReference>
<dbReference type="InterPro" id="IPR036165">
    <property type="entry name" value="YefM-like_sf"/>
</dbReference>
<dbReference type="InterPro" id="IPR006442">
    <property type="entry name" value="Antitoxin_Phd/YefM"/>
</dbReference>
<proteinExistence type="inferred from homology"/>
<sequence>MKKQSFKMPKKIKAAEARIKFGEVIDTARYAHNQYLVTKAGKPMVVILGIEDYKDMIDMIDTMAEQLDPKFQEELKTSRKEYEEKKVGTIEDIYKILRRKEKSLA</sequence>
<dbReference type="AlphaFoldDB" id="X1P026"/>
<protein>
    <recommendedName>
        <fullName evidence="3">Antitoxin</fullName>
    </recommendedName>
</protein>
<evidence type="ECO:0000256" key="1">
    <source>
        <dbReference type="ARBA" id="ARBA00009981"/>
    </source>
</evidence>
<comment type="caution">
    <text evidence="2">The sequence shown here is derived from an EMBL/GenBank/DDBJ whole genome shotgun (WGS) entry which is preliminary data.</text>
</comment>
<evidence type="ECO:0000313" key="2">
    <source>
        <dbReference type="EMBL" id="GAI49647.1"/>
    </source>
</evidence>
<dbReference type="SUPFAM" id="SSF143120">
    <property type="entry name" value="YefM-like"/>
    <property type="match status" value="1"/>
</dbReference>
<comment type="similarity">
    <text evidence="1">Belongs to the phD/YefM antitoxin family.</text>
</comment>